<sequence length="92" mass="10039">MIPILFGLLRAPNRAGTERAGAQSCAPNRARPIVRAQSCRAQSCAPNRGAPFLSAVGALWVKPSSRENPLYYLVFPFISNMFSSFGVLTHLF</sequence>
<evidence type="ECO:0000313" key="2">
    <source>
        <dbReference type="WBParaSite" id="Gr19_v10_g1589.t1"/>
    </source>
</evidence>
<keyword evidence="1" id="KW-1185">Reference proteome</keyword>
<dbReference type="Proteomes" id="UP000887572">
    <property type="component" value="Unplaced"/>
</dbReference>
<accession>A0A914HEJ3</accession>
<dbReference type="AlphaFoldDB" id="A0A914HEJ3"/>
<name>A0A914HEJ3_GLORO</name>
<proteinExistence type="predicted"/>
<protein>
    <submittedName>
        <fullName evidence="2">Uncharacterized protein</fullName>
    </submittedName>
</protein>
<dbReference type="WBParaSite" id="Gr19_v10_g1589.t1">
    <property type="protein sequence ID" value="Gr19_v10_g1589.t1"/>
    <property type="gene ID" value="Gr19_v10_g1589"/>
</dbReference>
<reference evidence="2" key="1">
    <citation type="submission" date="2022-11" db="UniProtKB">
        <authorList>
            <consortium name="WormBaseParasite"/>
        </authorList>
    </citation>
    <scope>IDENTIFICATION</scope>
</reference>
<organism evidence="1 2">
    <name type="scientific">Globodera rostochiensis</name>
    <name type="common">Golden nematode worm</name>
    <name type="synonym">Heterodera rostochiensis</name>
    <dbReference type="NCBI Taxonomy" id="31243"/>
    <lineage>
        <taxon>Eukaryota</taxon>
        <taxon>Metazoa</taxon>
        <taxon>Ecdysozoa</taxon>
        <taxon>Nematoda</taxon>
        <taxon>Chromadorea</taxon>
        <taxon>Rhabditida</taxon>
        <taxon>Tylenchina</taxon>
        <taxon>Tylenchomorpha</taxon>
        <taxon>Tylenchoidea</taxon>
        <taxon>Heteroderidae</taxon>
        <taxon>Heteroderinae</taxon>
        <taxon>Globodera</taxon>
    </lineage>
</organism>
<evidence type="ECO:0000313" key="1">
    <source>
        <dbReference type="Proteomes" id="UP000887572"/>
    </source>
</evidence>